<dbReference type="InterPro" id="IPR036286">
    <property type="entry name" value="LexA/Signal_pep-like_sf"/>
</dbReference>
<comment type="catalytic activity">
    <reaction evidence="1 8">
        <text>Cleavage of hydrophobic, N-terminal signal or leader sequences from secreted and periplasmic proteins.</text>
        <dbReference type="EC" id="3.4.21.89"/>
    </reaction>
</comment>
<protein>
    <recommendedName>
        <fullName evidence="4 8">Signal peptidase I</fullName>
        <ecNumber evidence="4 8">3.4.21.89</ecNumber>
    </recommendedName>
</protein>
<dbReference type="EMBL" id="JAOQJZ010000001">
    <property type="protein sequence ID" value="MCU6704651.1"/>
    <property type="molecule type" value="Genomic_DNA"/>
</dbReference>
<dbReference type="EC" id="3.4.21.89" evidence="4 8"/>
<reference evidence="10 11" key="1">
    <citation type="journal article" date="2021" name="ISME Commun">
        <title>Automated analysis of genomic sequences facilitates high-throughput and comprehensive description of bacteria.</title>
        <authorList>
            <person name="Hitch T.C.A."/>
        </authorList>
    </citation>
    <scope>NUCLEOTIDE SEQUENCE [LARGE SCALE GENOMIC DNA]</scope>
    <source>
        <strain evidence="10 11">Sanger_31</strain>
    </source>
</reference>
<dbReference type="Pfam" id="PF10502">
    <property type="entry name" value="Peptidase_S26"/>
    <property type="match status" value="1"/>
</dbReference>
<dbReference type="InterPro" id="IPR000223">
    <property type="entry name" value="Pept_S26A_signal_pept_1"/>
</dbReference>
<feature type="domain" description="Peptidase S26" evidence="9">
    <location>
        <begin position="40"/>
        <end position="190"/>
    </location>
</feature>
<dbReference type="PROSITE" id="PS00501">
    <property type="entry name" value="SPASE_I_1"/>
    <property type="match status" value="1"/>
</dbReference>
<keyword evidence="8" id="KW-1133">Transmembrane helix</keyword>
<dbReference type="InterPro" id="IPR019758">
    <property type="entry name" value="Pept_S26A_signal_pept_1_CS"/>
</dbReference>
<evidence type="ECO:0000256" key="7">
    <source>
        <dbReference type="PIRSR" id="PIRSR600223-1"/>
    </source>
</evidence>
<dbReference type="InterPro" id="IPR019533">
    <property type="entry name" value="Peptidase_S26"/>
</dbReference>
<keyword evidence="5 8" id="KW-0645">Protease</keyword>
<dbReference type="PROSITE" id="PS00761">
    <property type="entry name" value="SPASE_I_3"/>
    <property type="match status" value="1"/>
</dbReference>
<evidence type="ECO:0000313" key="11">
    <source>
        <dbReference type="Proteomes" id="UP001208131"/>
    </source>
</evidence>
<evidence type="ECO:0000256" key="8">
    <source>
        <dbReference type="RuleBase" id="RU362042"/>
    </source>
</evidence>
<dbReference type="Gene3D" id="2.10.109.10">
    <property type="entry name" value="Umud Fragment, subunit A"/>
    <property type="match status" value="1"/>
</dbReference>
<comment type="subcellular location">
    <subcellularLocation>
        <location evidence="2">Cell membrane</location>
        <topology evidence="2">Single-pass type II membrane protein</topology>
    </subcellularLocation>
    <subcellularLocation>
        <location evidence="8">Membrane</location>
        <topology evidence="8">Single-pass type II membrane protein</topology>
    </subcellularLocation>
</comment>
<evidence type="ECO:0000313" key="10">
    <source>
        <dbReference type="EMBL" id="MCU6704651.1"/>
    </source>
</evidence>
<dbReference type="AlphaFoldDB" id="A0AAE3IEA3"/>
<dbReference type="PRINTS" id="PR00727">
    <property type="entry name" value="LEADERPTASE"/>
</dbReference>
<evidence type="ECO:0000256" key="5">
    <source>
        <dbReference type="ARBA" id="ARBA00022670"/>
    </source>
</evidence>
<dbReference type="GO" id="GO:0004252">
    <property type="term" value="F:serine-type endopeptidase activity"/>
    <property type="evidence" value="ECO:0007669"/>
    <property type="project" value="InterPro"/>
</dbReference>
<feature type="active site" evidence="7">
    <location>
        <position position="69"/>
    </location>
</feature>
<feature type="transmembrane region" description="Helical" evidence="8">
    <location>
        <begin position="37"/>
        <end position="63"/>
    </location>
</feature>
<evidence type="ECO:0000256" key="1">
    <source>
        <dbReference type="ARBA" id="ARBA00000677"/>
    </source>
</evidence>
<evidence type="ECO:0000256" key="3">
    <source>
        <dbReference type="ARBA" id="ARBA00009370"/>
    </source>
</evidence>
<keyword evidence="8" id="KW-0812">Transmembrane</keyword>
<name>A0AAE3IEA3_9FIRM</name>
<gene>
    <name evidence="10" type="primary">lepB</name>
    <name evidence="10" type="ORF">OCV57_01755</name>
</gene>
<dbReference type="GO" id="GO:0005886">
    <property type="term" value="C:plasma membrane"/>
    <property type="evidence" value="ECO:0007669"/>
    <property type="project" value="UniProtKB-SubCell"/>
</dbReference>
<dbReference type="PANTHER" id="PTHR43390">
    <property type="entry name" value="SIGNAL PEPTIDASE I"/>
    <property type="match status" value="1"/>
</dbReference>
<dbReference type="SUPFAM" id="SSF51306">
    <property type="entry name" value="LexA/Signal peptidase"/>
    <property type="match status" value="1"/>
</dbReference>
<sequence length="200" mass="22308">MAADSKNEVLKKPELPDVQTLERVVKKHHERREYLRILRSTVASLLVVAAAAVIISMLFLPVLRVTGTSMTPTLHDDELVVCRKRGSFQKGDIVAFYYNNKILLKRVIATAGDVVDIKEDGTVIVNGKTLNEPYVDGKALGECDIELPYQVPDERIFVMGDHRSTSVDSRTKRIGCIAEEAVLGKVSLRIYPFKRIGTVD</sequence>
<dbReference type="GO" id="GO:0009003">
    <property type="term" value="F:signal peptidase activity"/>
    <property type="evidence" value="ECO:0007669"/>
    <property type="project" value="UniProtKB-EC"/>
</dbReference>
<comment type="caution">
    <text evidence="10">The sequence shown here is derived from an EMBL/GenBank/DDBJ whole genome shotgun (WGS) entry which is preliminary data.</text>
</comment>
<evidence type="ECO:0000256" key="6">
    <source>
        <dbReference type="ARBA" id="ARBA00022801"/>
    </source>
</evidence>
<proteinExistence type="inferred from homology"/>
<dbReference type="InterPro" id="IPR019756">
    <property type="entry name" value="Pept_S26A_signal_pept_1_Ser-AS"/>
</dbReference>
<organism evidence="10 11">
    <name type="scientific">Hominimerdicola aceti</name>
    <dbReference type="NCBI Taxonomy" id="2981726"/>
    <lineage>
        <taxon>Bacteria</taxon>
        <taxon>Bacillati</taxon>
        <taxon>Bacillota</taxon>
        <taxon>Clostridia</taxon>
        <taxon>Eubacteriales</taxon>
        <taxon>Oscillospiraceae</taxon>
        <taxon>Hominimerdicola</taxon>
    </lineage>
</organism>
<comment type="similarity">
    <text evidence="3 8">Belongs to the peptidase S26 family.</text>
</comment>
<keyword evidence="8" id="KW-0472">Membrane</keyword>
<keyword evidence="6 8" id="KW-0378">Hydrolase</keyword>
<feature type="active site" evidence="7">
    <location>
        <position position="105"/>
    </location>
</feature>
<evidence type="ECO:0000256" key="2">
    <source>
        <dbReference type="ARBA" id="ARBA00004401"/>
    </source>
</evidence>
<dbReference type="NCBIfam" id="TIGR02227">
    <property type="entry name" value="sigpep_I_bact"/>
    <property type="match status" value="1"/>
</dbReference>
<dbReference type="RefSeq" id="WP_022288300.1">
    <property type="nucleotide sequence ID" value="NZ_JAOQJZ010000001.1"/>
</dbReference>
<dbReference type="CDD" id="cd06530">
    <property type="entry name" value="S26_SPase_I"/>
    <property type="match status" value="1"/>
</dbReference>
<accession>A0AAE3IEA3</accession>
<dbReference type="GO" id="GO:0006465">
    <property type="term" value="P:signal peptide processing"/>
    <property type="evidence" value="ECO:0007669"/>
    <property type="project" value="InterPro"/>
</dbReference>
<evidence type="ECO:0000256" key="4">
    <source>
        <dbReference type="ARBA" id="ARBA00013208"/>
    </source>
</evidence>
<dbReference type="Proteomes" id="UP001208131">
    <property type="component" value="Unassembled WGS sequence"/>
</dbReference>
<evidence type="ECO:0000259" key="9">
    <source>
        <dbReference type="Pfam" id="PF10502"/>
    </source>
</evidence>
<keyword evidence="11" id="KW-1185">Reference proteome</keyword>
<dbReference type="PANTHER" id="PTHR43390:SF1">
    <property type="entry name" value="CHLOROPLAST PROCESSING PEPTIDASE"/>
    <property type="match status" value="1"/>
</dbReference>